<dbReference type="InterPro" id="IPR025799">
    <property type="entry name" value="Arg_MeTrfase"/>
</dbReference>
<dbReference type="RefSeq" id="XP_020074270.1">
    <property type="nucleotide sequence ID" value="XM_020221868.1"/>
</dbReference>
<name>A0A1E4RD95_9ASCO</name>
<organism evidence="4 5">
    <name type="scientific">Hyphopichia burtonii NRRL Y-1933</name>
    <dbReference type="NCBI Taxonomy" id="984485"/>
    <lineage>
        <taxon>Eukaryota</taxon>
        <taxon>Fungi</taxon>
        <taxon>Dikarya</taxon>
        <taxon>Ascomycota</taxon>
        <taxon>Saccharomycotina</taxon>
        <taxon>Pichiomycetes</taxon>
        <taxon>Debaryomycetaceae</taxon>
        <taxon>Hyphopichia</taxon>
    </lineage>
</organism>
<dbReference type="PANTHER" id="PTHR10738:SF0">
    <property type="entry name" value="PROTEIN ARGININE N-METHYLTRANSFERASE 5"/>
    <property type="match status" value="1"/>
</dbReference>
<dbReference type="PANTHER" id="PTHR10738">
    <property type="entry name" value="PROTEIN ARGININE N-METHYLTRANSFERASE 5"/>
    <property type="match status" value="1"/>
</dbReference>
<protein>
    <submittedName>
        <fullName evidence="4">PRMT5-domain-containing protein</fullName>
    </submittedName>
</protein>
<dbReference type="InterPro" id="IPR035248">
    <property type="entry name" value="PRMT5_C"/>
</dbReference>
<dbReference type="AlphaFoldDB" id="A0A1E4RD95"/>
<dbReference type="EMBL" id="KV454545">
    <property type="protein sequence ID" value="ODV65203.1"/>
    <property type="molecule type" value="Genomic_DNA"/>
</dbReference>
<accession>A0A1E4RD95</accession>
<dbReference type="InterPro" id="IPR029063">
    <property type="entry name" value="SAM-dependent_MTases_sf"/>
</dbReference>
<dbReference type="Pfam" id="PF05185">
    <property type="entry name" value="PRMT5"/>
    <property type="match status" value="1"/>
</dbReference>
<dbReference type="Proteomes" id="UP000095085">
    <property type="component" value="Unassembled WGS sequence"/>
</dbReference>
<reference evidence="5" key="1">
    <citation type="submission" date="2016-05" db="EMBL/GenBank/DDBJ databases">
        <title>Comparative genomics of biotechnologically important yeasts.</title>
        <authorList>
            <consortium name="DOE Joint Genome Institute"/>
            <person name="Riley R."/>
            <person name="Haridas S."/>
            <person name="Wolfe K.H."/>
            <person name="Lopes M.R."/>
            <person name="Hittinger C.T."/>
            <person name="Goker M."/>
            <person name="Salamov A."/>
            <person name="Wisecaver J."/>
            <person name="Long T.M."/>
            <person name="Aerts A.L."/>
            <person name="Barry K."/>
            <person name="Choi C."/>
            <person name="Clum A."/>
            <person name="Coughlan A.Y."/>
            <person name="Deshpande S."/>
            <person name="Douglass A.P."/>
            <person name="Hanson S.J."/>
            <person name="Klenk H.-P."/>
            <person name="Labutti K."/>
            <person name="Lapidus A."/>
            <person name="Lindquist E."/>
            <person name="Lipzen A."/>
            <person name="Meier-Kolthoff J.P."/>
            <person name="Ohm R.A."/>
            <person name="Otillar R.P."/>
            <person name="Pangilinan J."/>
            <person name="Peng Y."/>
            <person name="Rokas A."/>
            <person name="Rosa C.A."/>
            <person name="Scheuner C."/>
            <person name="Sibirny A.A."/>
            <person name="Slot J.C."/>
            <person name="Stielow J.B."/>
            <person name="Sun H."/>
            <person name="Kurtzman C.P."/>
            <person name="Blackwell M."/>
            <person name="Grigoriev I.V."/>
            <person name="Jeffries T.W."/>
        </authorList>
    </citation>
    <scope>NUCLEOTIDE SEQUENCE [LARGE SCALE GENOMIC DNA]</scope>
    <source>
        <strain evidence="5">NRRL Y-1933</strain>
    </source>
</reference>
<dbReference type="Pfam" id="PF17286">
    <property type="entry name" value="PRMT5_C"/>
    <property type="match status" value="1"/>
</dbReference>
<dbReference type="STRING" id="984485.A0A1E4RD95"/>
<keyword evidence="5" id="KW-1185">Reference proteome</keyword>
<dbReference type="GeneID" id="30996417"/>
<dbReference type="Gene3D" id="3.40.50.150">
    <property type="entry name" value="Vaccinia Virus protein VP39"/>
    <property type="match status" value="1"/>
</dbReference>
<feature type="domain" description="PRMT5 arginine-N-methyltransferase" evidence="2">
    <location>
        <begin position="202"/>
        <end position="344"/>
    </location>
</feature>
<dbReference type="OrthoDB" id="1368803at2759"/>
<dbReference type="InterPro" id="IPR035075">
    <property type="entry name" value="PRMT5"/>
</dbReference>
<proteinExistence type="predicted"/>
<keyword evidence="1" id="KW-0949">S-adenosyl-L-methionine</keyword>
<evidence type="ECO:0000313" key="5">
    <source>
        <dbReference type="Proteomes" id="UP000095085"/>
    </source>
</evidence>
<dbReference type="GO" id="GO:0006355">
    <property type="term" value="P:regulation of DNA-templated transcription"/>
    <property type="evidence" value="ECO:0007669"/>
    <property type="project" value="TreeGrafter"/>
</dbReference>
<evidence type="ECO:0000259" key="2">
    <source>
        <dbReference type="Pfam" id="PF05185"/>
    </source>
</evidence>
<gene>
    <name evidence="4" type="ORF">HYPBUDRAFT_154044</name>
</gene>
<dbReference type="SUPFAM" id="SSF53335">
    <property type="entry name" value="S-adenosyl-L-methionine-dependent methyltransferases"/>
    <property type="match status" value="1"/>
</dbReference>
<dbReference type="GO" id="GO:0005634">
    <property type="term" value="C:nucleus"/>
    <property type="evidence" value="ECO:0007669"/>
    <property type="project" value="TreeGrafter"/>
</dbReference>
<dbReference type="GO" id="GO:0016274">
    <property type="term" value="F:protein-arginine N-methyltransferase activity"/>
    <property type="evidence" value="ECO:0007669"/>
    <property type="project" value="InterPro"/>
</dbReference>
<evidence type="ECO:0000313" key="4">
    <source>
        <dbReference type="EMBL" id="ODV65203.1"/>
    </source>
</evidence>
<dbReference type="Gene3D" id="2.70.160.11">
    <property type="entry name" value="Hnrnp arginine n-methyltransferase1"/>
    <property type="match status" value="1"/>
</dbReference>
<evidence type="ECO:0000256" key="1">
    <source>
        <dbReference type="ARBA" id="ARBA00022691"/>
    </source>
</evidence>
<feature type="domain" description="PRMT5 oligomerisation" evidence="3">
    <location>
        <begin position="354"/>
        <end position="477"/>
    </location>
</feature>
<dbReference type="GO" id="GO:0005829">
    <property type="term" value="C:cytosol"/>
    <property type="evidence" value="ECO:0007669"/>
    <property type="project" value="TreeGrafter"/>
</dbReference>
<evidence type="ECO:0000259" key="3">
    <source>
        <dbReference type="Pfam" id="PF17286"/>
    </source>
</evidence>
<sequence length="489" mass="57768">MIGTIPNEAFTLCAESSYRLVWQRSQVGDIVLIEAQEEDQDKFWSDLRCKIQKEYQQDAANYYAVVLPYGIYVQDPKQFNLQLKQVANEALMQLIFIIPVVTEIISLLIETQLVSEQVSYGVYLEDTEEEAIKQYEVLLPSMIIIPEEHFKVNSKGYPILKSELIRRKYETLYRRDQITMLYQCKLMEQKIEYIRYVQKHVRKTNYLVDPLQPQSKDLTSPVYEIFEKDKNKYRQYARAIQSAIQENEIGRILVVGPGYNGPLVDIVYEQIEGKDIEIVAIEKNRKCRQSLTDRNGQKWNNQVQLIFEDVRKVADLKADMVVSEMLGSIGCNELSPEVLQSFQNPNLIMIPQRYQSYLMPVYSPFLEKPPLYQPYLVNFAMHNQGQWQKLFEFHHPSDPEFNQSREIFNSQPINGFKGVFVSNLYKNVRIGNHPQMLNEEYCDSWWELVFPVALTRRQDWRFQRCNNGKTVWYQWQGDEEYGEDYQMTM</sequence>